<dbReference type="RefSeq" id="WP_101879790.1">
    <property type="nucleotide sequence ID" value="NZ_AP031447.1"/>
</dbReference>
<dbReference type="AlphaFoldDB" id="A0A2N5NH84"/>
<dbReference type="InterPro" id="IPR011765">
    <property type="entry name" value="Pept_M16_N"/>
</dbReference>
<evidence type="ECO:0000313" key="3">
    <source>
        <dbReference type="Proteomes" id="UP000234849"/>
    </source>
</evidence>
<evidence type="ECO:0000259" key="1">
    <source>
        <dbReference type="Pfam" id="PF00675"/>
    </source>
</evidence>
<evidence type="ECO:0000313" key="2">
    <source>
        <dbReference type="EMBL" id="PLT54499.1"/>
    </source>
</evidence>
<dbReference type="GO" id="GO:0046872">
    <property type="term" value="F:metal ion binding"/>
    <property type="evidence" value="ECO:0007669"/>
    <property type="project" value="InterPro"/>
</dbReference>
<sequence>MIHKYQEIQNCDIAKVRLLVRGGSQKEKKYENGITHLLEHMNLFFAEKEPFELSVRGTTDFECTMYEITCINDYSHVKSAIDKIYSIINGELLRECDLPIVKQAVLKEIEFQMNDIYFRDRNNLFNTLLPKELRNKMPVGKKEVIEMLSFEQIIEYQKNAYKDFAICLSSKFHFFDEEIKSLDTMPEVKQYTKNKKSLYWAISTQASKKKSVNKSIYFESIKKYDDTKEYLINEFIKIYFFILFDNIFCEKIEQKGILSTEAIVYENIIVDEMCVAAYELEILKGIDEELMETMVIEVLRDIYSSTEITKSIFRVAKKEFFNIVRDTTFFEKCKQKFLHGVDMFLTFDEREICYELDYLDICNMAQMYLNYKSM</sequence>
<dbReference type="EMBL" id="NIHM01000012">
    <property type="protein sequence ID" value="PLT54499.1"/>
    <property type="molecule type" value="Genomic_DNA"/>
</dbReference>
<proteinExistence type="predicted"/>
<comment type="caution">
    <text evidence="2">The sequence shown here is derived from an EMBL/GenBank/DDBJ whole genome shotgun (WGS) entry which is preliminary data.</text>
</comment>
<gene>
    <name evidence="2" type="ORF">CDL18_09495</name>
</gene>
<feature type="domain" description="Peptidase M16 N-terminal" evidence="1">
    <location>
        <begin position="10"/>
        <end position="110"/>
    </location>
</feature>
<reference evidence="2 3" key="1">
    <citation type="journal article" date="2017" name="Genome Med.">
        <title>A novel Ruminococcus gnavus clade enriched in inflammatory bowel disease patients.</title>
        <authorList>
            <person name="Hall A.B."/>
            <person name="Yassour M."/>
            <person name="Sauk J."/>
            <person name="Garner A."/>
            <person name="Jiang X."/>
            <person name="Arthur T."/>
            <person name="Lagoudas G.K."/>
            <person name="Vatanen T."/>
            <person name="Fornelos N."/>
            <person name="Wilson R."/>
            <person name="Bertha M."/>
            <person name="Cohen M."/>
            <person name="Garber J."/>
            <person name="Khalili H."/>
            <person name="Gevers D."/>
            <person name="Ananthakrishnan A.N."/>
            <person name="Kugathasan S."/>
            <person name="Lander E.S."/>
            <person name="Blainey P."/>
            <person name="Vlamakis H."/>
            <person name="Xavier R.J."/>
            <person name="Huttenhower C."/>
        </authorList>
    </citation>
    <scope>NUCLEOTIDE SEQUENCE [LARGE SCALE GENOMIC DNA]</scope>
    <source>
        <strain evidence="2 3">RJX1118</strain>
    </source>
</reference>
<organism evidence="2 3">
    <name type="scientific">Mediterraneibacter gnavus</name>
    <name type="common">Ruminococcus gnavus</name>
    <dbReference type="NCBI Taxonomy" id="33038"/>
    <lineage>
        <taxon>Bacteria</taxon>
        <taxon>Bacillati</taxon>
        <taxon>Bacillota</taxon>
        <taxon>Clostridia</taxon>
        <taxon>Lachnospirales</taxon>
        <taxon>Lachnospiraceae</taxon>
        <taxon>Mediterraneibacter</taxon>
    </lineage>
</organism>
<dbReference type="InterPro" id="IPR011249">
    <property type="entry name" value="Metalloenz_LuxS/M16"/>
</dbReference>
<name>A0A2N5NH84_MEDGN</name>
<dbReference type="SUPFAM" id="SSF63411">
    <property type="entry name" value="LuxS/MPP-like metallohydrolase"/>
    <property type="match status" value="1"/>
</dbReference>
<dbReference type="Pfam" id="PF00675">
    <property type="entry name" value="Peptidase_M16"/>
    <property type="match status" value="1"/>
</dbReference>
<protein>
    <recommendedName>
        <fullName evidence="1">Peptidase M16 N-terminal domain-containing protein</fullName>
    </recommendedName>
</protein>
<accession>A0A2N5NH84</accession>
<dbReference type="Proteomes" id="UP000234849">
    <property type="component" value="Unassembled WGS sequence"/>
</dbReference>
<dbReference type="Gene3D" id="3.30.830.10">
    <property type="entry name" value="Metalloenzyme, LuxS/M16 peptidase-like"/>
    <property type="match status" value="1"/>
</dbReference>